<name>A0A7T8JU98_CALRO</name>
<gene>
    <name evidence="2" type="ORF">FKW44_022851</name>
</gene>
<organism evidence="2 3">
    <name type="scientific">Caligus rogercresseyi</name>
    <name type="common">Sea louse</name>
    <dbReference type="NCBI Taxonomy" id="217165"/>
    <lineage>
        <taxon>Eukaryota</taxon>
        <taxon>Metazoa</taxon>
        <taxon>Ecdysozoa</taxon>
        <taxon>Arthropoda</taxon>
        <taxon>Crustacea</taxon>
        <taxon>Multicrustacea</taxon>
        <taxon>Hexanauplia</taxon>
        <taxon>Copepoda</taxon>
        <taxon>Siphonostomatoida</taxon>
        <taxon>Caligidae</taxon>
        <taxon>Caligus</taxon>
    </lineage>
</organism>
<reference evidence="3" key="1">
    <citation type="submission" date="2021-01" db="EMBL/GenBank/DDBJ databases">
        <title>Caligus Genome Assembly.</title>
        <authorList>
            <person name="Gallardo-Escarate C."/>
        </authorList>
    </citation>
    <scope>NUCLEOTIDE SEQUENCE [LARGE SCALE GENOMIC DNA]</scope>
</reference>
<evidence type="ECO:0000256" key="1">
    <source>
        <dbReference type="SAM" id="Phobius"/>
    </source>
</evidence>
<feature type="non-terminal residue" evidence="2">
    <location>
        <position position="1"/>
    </location>
</feature>
<keyword evidence="1" id="KW-1133">Transmembrane helix</keyword>
<keyword evidence="3" id="KW-1185">Reference proteome</keyword>
<accession>A0A7T8JU98</accession>
<feature type="transmembrane region" description="Helical" evidence="1">
    <location>
        <begin position="12"/>
        <end position="29"/>
    </location>
</feature>
<protein>
    <submittedName>
        <fullName evidence="2">Uncharacterized protein</fullName>
    </submittedName>
</protein>
<evidence type="ECO:0000313" key="3">
    <source>
        <dbReference type="Proteomes" id="UP000595437"/>
    </source>
</evidence>
<keyword evidence="1" id="KW-0812">Transmembrane</keyword>
<sequence length="61" mass="6964">ANLRRSPPNESLVFLSFPTLYALSLYYTLEQWFPTGFDSWTPNGLRALSVDPASICQKVRK</sequence>
<keyword evidence="1" id="KW-0472">Membrane</keyword>
<proteinExistence type="predicted"/>
<dbReference type="Proteomes" id="UP000595437">
    <property type="component" value="Chromosome 17"/>
</dbReference>
<dbReference type="AlphaFoldDB" id="A0A7T8JU98"/>
<evidence type="ECO:0000313" key="2">
    <source>
        <dbReference type="EMBL" id="QQP34824.1"/>
    </source>
</evidence>
<dbReference type="EMBL" id="CP045906">
    <property type="protein sequence ID" value="QQP34824.1"/>
    <property type="molecule type" value="Genomic_DNA"/>
</dbReference>